<evidence type="ECO:0000313" key="2">
    <source>
        <dbReference type="EMBL" id="PFH03987.1"/>
    </source>
</evidence>
<dbReference type="EMBL" id="PDBW01000001">
    <property type="protein sequence ID" value="PFH03987.1"/>
    <property type="molecule type" value="Genomic_DNA"/>
</dbReference>
<organism evidence="2 3">
    <name type="scientific">Acetivibrio thermocellus AD2</name>
    <dbReference type="NCBI Taxonomy" id="1138384"/>
    <lineage>
        <taxon>Bacteria</taxon>
        <taxon>Bacillati</taxon>
        <taxon>Bacillota</taxon>
        <taxon>Clostridia</taxon>
        <taxon>Eubacteriales</taxon>
        <taxon>Oscillospiraceae</taxon>
        <taxon>Acetivibrio</taxon>
    </lineage>
</organism>
<protein>
    <submittedName>
        <fullName evidence="2">Dockerin type I repeat protein</fullName>
    </submittedName>
</protein>
<dbReference type="GO" id="GO:0000272">
    <property type="term" value="P:polysaccharide catabolic process"/>
    <property type="evidence" value="ECO:0007669"/>
    <property type="project" value="InterPro"/>
</dbReference>
<proteinExistence type="predicted"/>
<feature type="domain" description="Dockerin" evidence="1">
    <location>
        <begin position="739"/>
        <end position="807"/>
    </location>
</feature>
<name>A0AB36TJ96_ACETH</name>
<dbReference type="AlphaFoldDB" id="A0AB36TJ96"/>
<dbReference type="InterPro" id="IPR012334">
    <property type="entry name" value="Pectin_lyas_fold"/>
</dbReference>
<dbReference type="Gene3D" id="2.160.20.10">
    <property type="entry name" value="Single-stranded right-handed beta-helix, Pectin lyase-like"/>
    <property type="match status" value="1"/>
</dbReference>
<evidence type="ECO:0000259" key="1">
    <source>
        <dbReference type="PROSITE" id="PS51766"/>
    </source>
</evidence>
<accession>A0AB36TJ96</accession>
<dbReference type="InterPro" id="IPR016134">
    <property type="entry name" value="Dockerin_dom"/>
</dbReference>
<dbReference type="RefSeq" id="WP_003514085.1">
    <property type="nucleotide sequence ID" value="NZ_CP013828.1"/>
</dbReference>
<dbReference type="GO" id="GO:0004553">
    <property type="term" value="F:hydrolase activity, hydrolyzing O-glycosyl compounds"/>
    <property type="evidence" value="ECO:0007669"/>
    <property type="project" value="InterPro"/>
</dbReference>
<sequence length="807" mass="92263">MKKAISLILTLLLIFNFLPLNFIIEAFAEDGGQLIIYPEYDERIPRCYDYSVTVHQGNQSKTIPVYNRNANGEQMAYRCLSPDFNRRFCEFAFTGEVRVDITVYRDFETYSVLPSAKRYRNEFHDGVISVWLNENDTKFMIRLDDDDDTILSVFADAPEDYDIDPNDESVLYVDEPWFDPDENSAYYTLDEKIRTIYIAPGCVFYSRLIIKSNNVTICGHGILLDPFSDLHDASVTEDRTNIYMDVNGNNFTIKDVKIIDSQGYHMYLLGTNHLIKNVKCLTARIRTDGVAVGAGNVTITNCFWYVSDNGFTYSGGYGYHRISNCIMGTTCAAFFPQHTLPYDVEFTDIYVFRADEGIINNWYNGAKIQSVVKNVTFNNLDCVDVINTPWIFSGKNMGDAVKNFYFNNCRFNAIRGSSIVTEWNTKAGQAIHIINNDTLLHTSNYKLNFKNCYIDGKLITSESDFKPQYKDSNELTISINNDGTKPEYPLYCVRNKVNYTYNKKVYINHNLQKLQHQPIGDGSEILLPETEICNLLDIKINANTKGTTQNGIKYISLDEINRYYTKAVYDSEKSAVILSPVVDSSKNLLKDYSFACRYNPYSNPGATLKPYVDNGEVVLRCIVTSNIYNQGLYTVVTDELEKYGAGVYTISFEARSYNGNKTTVEVRPHYVRYEGYSLIEKNPKKSVTVNGQWQRYEVTFDISDWDLSVGASAIIRICSDNTPGYDVLFKNIALTKVVPEVKKGDIVLDGNINSLDMMKLKKYLIRETQFNYDELLRADVNSDGEVNSTDYAYLKRYILRIIDAFPQ</sequence>
<dbReference type="Pfam" id="PF00404">
    <property type="entry name" value="Dockerin_1"/>
    <property type="match status" value="1"/>
</dbReference>
<gene>
    <name evidence="2" type="ORF">M972_112806</name>
</gene>
<dbReference type="InterPro" id="IPR002105">
    <property type="entry name" value="Dockerin_1_rpt"/>
</dbReference>
<dbReference type="SUPFAM" id="SSF49785">
    <property type="entry name" value="Galactose-binding domain-like"/>
    <property type="match status" value="1"/>
</dbReference>
<dbReference type="Proteomes" id="UP000223596">
    <property type="component" value="Unassembled WGS sequence"/>
</dbReference>
<dbReference type="InterPro" id="IPR036439">
    <property type="entry name" value="Dockerin_dom_sf"/>
</dbReference>
<dbReference type="SUPFAM" id="SSF63446">
    <property type="entry name" value="Type I dockerin domain"/>
    <property type="match status" value="1"/>
</dbReference>
<dbReference type="Gene3D" id="2.60.120.260">
    <property type="entry name" value="Galactose-binding domain-like"/>
    <property type="match status" value="1"/>
</dbReference>
<dbReference type="PROSITE" id="PS00448">
    <property type="entry name" value="CLOS_CELLULOSOME_RPT"/>
    <property type="match status" value="1"/>
</dbReference>
<dbReference type="CDD" id="cd14256">
    <property type="entry name" value="Dockerin_I"/>
    <property type="match status" value="1"/>
</dbReference>
<dbReference type="InterPro" id="IPR011050">
    <property type="entry name" value="Pectin_lyase_fold/virulence"/>
</dbReference>
<dbReference type="Gene3D" id="1.10.1330.10">
    <property type="entry name" value="Dockerin domain"/>
    <property type="match status" value="1"/>
</dbReference>
<comment type="caution">
    <text evidence="2">The sequence shown here is derived from an EMBL/GenBank/DDBJ whole genome shotgun (WGS) entry which is preliminary data.</text>
</comment>
<dbReference type="PROSITE" id="PS51766">
    <property type="entry name" value="DOCKERIN"/>
    <property type="match status" value="1"/>
</dbReference>
<evidence type="ECO:0000313" key="3">
    <source>
        <dbReference type="Proteomes" id="UP000223596"/>
    </source>
</evidence>
<reference evidence="2 3" key="1">
    <citation type="submission" date="2017-09" db="EMBL/GenBank/DDBJ databases">
        <title>Evaluation of Pacific Biosciences Sequencing Technology to Finishing C. thermocellum Genome Sequences.</title>
        <authorList>
            <person name="Brown S."/>
        </authorList>
    </citation>
    <scope>NUCLEOTIDE SEQUENCE [LARGE SCALE GENOMIC DNA]</scope>
    <source>
        <strain evidence="2 3">AD2</strain>
    </source>
</reference>
<dbReference type="SUPFAM" id="SSF51126">
    <property type="entry name" value="Pectin lyase-like"/>
    <property type="match status" value="1"/>
</dbReference>
<dbReference type="InterPro" id="IPR008979">
    <property type="entry name" value="Galactose-bd-like_sf"/>
</dbReference>